<dbReference type="SUPFAM" id="SSF53756">
    <property type="entry name" value="UDP-Glycosyltransferase/glycogen phosphorylase"/>
    <property type="match status" value="1"/>
</dbReference>
<name>A0AAU8C3F8_9RHOB</name>
<comment type="similarity">
    <text evidence="1">Belongs to the glycosyltransferase 2 family.</text>
</comment>
<proteinExistence type="inferred from homology"/>
<dbReference type="KEGG" id="suly:ABM428_02265"/>
<dbReference type="Gene3D" id="3.90.550.10">
    <property type="entry name" value="Spore Coat Polysaccharide Biosynthesis Protein SpsA, Chain A"/>
    <property type="match status" value="1"/>
</dbReference>
<dbReference type="InterPro" id="IPR029044">
    <property type="entry name" value="Nucleotide-diphossugar_trans"/>
</dbReference>
<dbReference type="RefSeq" id="WP_353628120.1">
    <property type="nucleotide sequence ID" value="NZ_CP159193.1"/>
</dbReference>
<gene>
    <name evidence="5" type="ORF">ABM428_02265</name>
</gene>
<keyword evidence="2 5" id="KW-0328">Glycosyltransferase</keyword>
<reference evidence="5" key="2">
    <citation type="submission" date="2024-06" db="EMBL/GenBank/DDBJ databases">
        <authorList>
            <person name="Deng Y."/>
        </authorList>
    </citation>
    <scope>NUCLEOTIDE SEQUENCE</scope>
    <source>
        <strain evidence="5">TCYB15</strain>
    </source>
</reference>
<feature type="domain" description="Glycosyltransferase 2-like" evidence="4">
    <location>
        <begin position="200"/>
        <end position="317"/>
    </location>
</feature>
<evidence type="ECO:0000256" key="2">
    <source>
        <dbReference type="ARBA" id="ARBA00022676"/>
    </source>
</evidence>
<keyword evidence="3 5" id="KW-0808">Transferase</keyword>
<dbReference type="Gene3D" id="3.40.50.2000">
    <property type="entry name" value="Glycogen Phosphorylase B"/>
    <property type="match status" value="1"/>
</dbReference>
<evidence type="ECO:0000313" key="5">
    <source>
        <dbReference type="EMBL" id="XCF10686.1"/>
    </source>
</evidence>
<organism evidence="5">
    <name type="scientific">Sulfitobacter sp. TCYB15</name>
    <dbReference type="NCBI Taxonomy" id="3229275"/>
    <lineage>
        <taxon>Bacteria</taxon>
        <taxon>Pseudomonadati</taxon>
        <taxon>Pseudomonadota</taxon>
        <taxon>Alphaproteobacteria</taxon>
        <taxon>Rhodobacterales</taxon>
        <taxon>Roseobacteraceae</taxon>
        <taxon>Sulfitobacter</taxon>
    </lineage>
</organism>
<dbReference type="Pfam" id="PF00535">
    <property type="entry name" value="Glycos_transf_2"/>
    <property type="match status" value="1"/>
</dbReference>
<evidence type="ECO:0000259" key="4">
    <source>
        <dbReference type="Pfam" id="PF00535"/>
    </source>
</evidence>
<dbReference type="EMBL" id="CP159193">
    <property type="protein sequence ID" value="XCF10686.1"/>
    <property type="molecule type" value="Genomic_DNA"/>
</dbReference>
<dbReference type="EC" id="2.4.-.-" evidence="5"/>
<accession>A0AAU8C3F8</accession>
<dbReference type="GO" id="GO:0016757">
    <property type="term" value="F:glycosyltransferase activity"/>
    <property type="evidence" value="ECO:0007669"/>
    <property type="project" value="UniProtKB-KW"/>
</dbReference>
<evidence type="ECO:0000256" key="1">
    <source>
        <dbReference type="ARBA" id="ARBA00006739"/>
    </source>
</evidence>
<dbReference type="InterPro" id="IPR001173">
    <property type="entry name" value="Glyco_trans_2-like"/>
</dbReference>
<dbReference type="PANTHER" id="PTHR43179">
    <property type="entry name" value="RHAMNOSYLTRANSFERASE WBBL"/>
    <property type="match status" value="1"/>
</dbReference>
<dbReference type="SUPFAM" id="SSF53448">
    <property type="entry name" value="Nucleotide-diphospho-sugar transferases"/>
    <property type="match status" value="1"/>
</dbReference>
<dbReference type="PANTHER" id="PTHR43179:SF12">
    <property type="entry name" value="GALACTOFURANOSYLTRANSFERASE GLFT2"/>
    <property type="match status" value="1"/>
</dbReference>
<sequence length="830" mass="91497">MYKQLKALFARYIAAHLRAVGRPMHITDPSGATVGAVDVFAVNDGNLRLAGWTFADDIVLHMNGVKVSAKADLIRDDVTKAYGGPRRVGFDLTTPLGPTGLQEIGRFGVEFHRVRNGTWTIARSLKLPHLGWIQARLVIKFIIALVLQLPAYAGWRVRRDPAFRTRIKRGLGICPVHHARELDPDLFRANAPPVITVSVTIILPVFNAHDLLKEALRRVVDNTDLQWRIILIEDCSTDKRILPLLRAWSLAHNDRATLLENDQNLGFVKSVNKGLRYAQRWPDTVILLNSDALVPANWASRLIRPLVEYPRAATVTPMSNDAEIFTAPLICAPQKLAAGQGDLIDVTAAQLNPQSYRMTTPTGVGFCMAINPRYLRTEPQLDVSFGRGYAEEVDWCQRIRAAGGQHYCAVNLFVEHRGGQSFGSTEKKRLIAKNNALISKRYPEYDTEVQQFIASDPLKSPRLALALAWLGAQDTYPVSIYIAHSMGGGAESYLQHRMKSKHHALGRAAVVIRVGGAMRWQIELHCQNGTISGGTSNLDCVNQLLRPIKRRRLIYSCAVGDQDPLTIPSAILELSQTGQQVIEFLFHDYFAISPNYTLLNDQGVYDGLPPPHLNAPTTKCAPISMIRWQSEWGKLLTASQEIVVFSKSSKEIVRAAFPNCADKIQVTPHRISDAVPRIPRPLSPKRPVIGVLGDIGLQKGAQIISRAADAIDVQGVGMVIVGNFDPAIPLPPSVPIHGRYTISDLGKIAARYGVTDWLIPSVWPETFSFTTHEALTSGLPTHAFAIGAQGEAVTKAENGFPIPYSTQQDLADILLSHVKNHITKTWAVAS</sequence>
<evidence type="ECO:0000256" key="3">
    <source>
        <dbReference type="ARBA" id="ARBA00022679"/>
    </source>
</evidence>
<reference evidence="5" key="1">
    <citation type="journal article" date="2020" name="Int. J. Syst. Evol. Microbiol.">
        <title>Notification of changes in taxonomic opinion previously published outside the IJSEM.</title>
        <authorList>
            <person name="Oren A."/>
            <person name="Garrity G."/>
        </authorList>
    </citation>
    <scope>NUCLEOTIDE SEQUENCE</scope>
    <source>
        <strain evidence="5">TCYB15</strain>
    </source>
</reference>
<protein>
    <submittedName>
        <fullName evidence="5">Glycosyltransferase</fullName>
        <ecNumber evidence="5">2.4.-.-</ecNumber>
    </submittedName>
</protein>
<dbReference type="AlphaFoldDB" id="A0AAU8C3F8"/>